<evidence type="ECO:0000313" key="5">
    <source>
        <dbReference type="EMBL" id="PJZ68235.1"/>
    </source>
</evidence>
<evidence type="ECO:0000256" key="1">
    <source>
        <dbReference type="ARBA" id="ARBA00004196"/>
    </source>
</evidence>
<name>A0A2M9ZQ05_9LEPT</name>
<dbReference type="OrthoDB" id="317140at2"/>
<keyword evidence="2 3" id="KW-0732">Signal</keyword>
<dbReference type="EMBL" id="NPDZ01000002">
    <property type="protein sequence ID" value="PJZ74160.1"/>
    <property type="molecule type" value="Genomic_DNA"/>
</dbReference>
<feature type="signal peptide" evidence="3">
    <location>
        <begin position="1"/>
        <end position="34"/>
    </location>
</feature>
<evidence type="ECO:0000256" key="3">
    <source>
        <dbReference type="SAM" id="SignalP"/>
    </source>
</evidence>
<proteinExistence type="predicted"/>
<dbReference type="InterPro" id="IPR018976">
    <property type="entry name" value="Imelysin-like"/>
</dbReference>
<sequence>MKYLVNRRIFGSKKLVLLAALTLFAVGSCSPKNAEATNESSMNGFLYRMFNSFDPTKFLENMGSNVIPALFQNVATQAGELTVAAANLCGSTSLAQFQTEWKENVSALKKVELIQFGPGSISGYSPLMDFWPLNYETSPPTSADRTALDAITGASPNVSGLPAGQRGLPAIEYLIFTAPSPCSSSDRLELVKSLAADYNSNSQALFNAWKAGGGNFGGQLASAGQGSEVFLTKASAFDLILSNTIDLIHSMKDAKLEFPSDLMAGGTGLSPDPNKAESRFAGPTQSFQNVKDNVESFKSVYFGNGGAGLSDYVAFVNPNIDQEVRAELLELEATLNLLTNFDSGNMTNLKKAVLELDEIEKLLTTELAAALGTSPVTGGKGGDGD</sequence>
<feature type="domain" description="Imelysin-like" evidence="4">
    <location>
        <begin position="71"/>
        <end position="342"/>
    </location>
</feature>
<dbReference type="InterPro" id="IPR034984">
    <property type="entry name" value="Imelysin-like_IPPA"/>
</dbReference>
<dbReference type="EMBL" id="NPDY01000028">
    <property type="protein sequence ID" value="PJZ68235.1"/>
    <property type="molecule type" value="Genomic_DNA"/>
</dbReference>
<dbReference type="AlphaFoldDB" id="A0A2M9ZQ05"/>
<dbReference type="PROSITE" id="PS51257">
    <property type="entry name" value="PROKAR_LIPOPROTEIN"/>
    <property type="match status" value="1"/>
</dbReference>
<dbReference type="Gene3D" id="1.20.1420.20">
    <property type="entry name" value="M75 peptidase, HXXE motif"/>
    <property type="match status" value="1"/>
</dbReference>
<evidence type="ECO:0000313" key="8">
    <source>
        <dbReference type="Proteomes" id="UP000231990"/>
    </source>
</evidence>
<dbReference type="Proteomes" id="UP000231962">
    <property type="component" value="Unassembled WGS sequence"/>
</dbReference>
<gene>
    <name evidence="5" type="ORF">CH360_17110</name>
    <name evidence="6" type="ORF">CH373_04385</name>
</gene>
<comment type="caution">
    <text evidence="6">The sequence shown here is derived from an EMBL/GenBank/DDBJ whole genome shotgun (WGS) entry which is preliminary data.</text>
</comment>
<dbReference type="Proteomes" id="UP000231990">
    <property type="component" value="Unassembled WGS sequence"/>
</dbReference>
<feature type="chain" id="PRO_5014734978" description="Imelysin-like domain-containing protein" evidence="3">
    <location>
        <begin position="35"/>
        <end position="385"/>
    </location>
</feature>
<evidence type="ECO:0000256" key="2">
    <source>
        <dbReference type="ARBA" id="ARBA00022729"/>
    </source>
</evidence>
<keyword evidence="7" id="KW-1185">Reference proteome</keyword>
<accession>A0A2M9ZQ05</accession>
<dbReference type="InterPro" id="IPR038352">
    <property type="entry name" value="Imelysin_sf"/>
</dbReference>
<protein>
    <recommendedName>
        <fullName evidence="4">Imelysin-like domain-containing protein</fullName>
    </recommendedName>
</protein>
<evidence type="ECO:0000313" key="6">
    <source>
        <dbReference type="EMBL" id="PJZ74160.1"/>
    </source>
</evidence>
<dbReference type="CDD" id="cd14659">
    <property type="entry name" value="Imelysin-like_IPPA"/>
    <property type="match status" value="1"/>
</dbReference>
<organism evidence="6 8">
    <name type="scientific">Leptospira perolatii</name>
    <dbReference type="NCBI Taxonomy" id="2023191"/>
    <lineage>
        <taxon>Bacteria</taxon>
        <taxon>Pseudomonadati</taxon>
        <taxon>Spirochaetota</taxon>
        <taxon>Spirochaetia</taxon>
        <taxon>Leptospirales</taxon>
        <taxon>Leptospiraceae</taxon>
        <taxon>Leptospira</taxon>
    </lineage>
</organism>
<dbReference type="Pfam" id="PF09375">
    <property type="entry name" value="Peptidase_M75"/>
    <property type="match status" value="1"/>
</dbReference>
<evidence type="ECO:0000313" key="7">
    <source>
        <dbReference type="Proteomes" id="UP000231962"/>
    </source>
</evidence>
<comment type="subcellular location">
    <subcellularLocation>
        <location evidence="1">Cell envelope</location>
    </subcellularLocation>
</comment>
<evidence type="ECO:0000259" key="4">
    <source>
        <dbReference type="Pfam" id="PF09375"/>
    </source>
</evidence>
<dbReference type="GO" id="GO:0030313">
    <property type="term" value="C:cell envelope"/>
    <property type="evidence" value="ECO:0007669"/>
    <property type="project" value="UniProtKB-SubCell"/>
</dbReference>
<reference evidence="7 8" key="1">
    <citation type="submission" date="2017-07" db="EMBL/GenBank/DDBJ databases">
        <title>Leptospira spp. isolated from tropical soils.</title>
        <authorList>
            <person name="Thibeaux R."/>
            <person name="Iraola G."/>
            <person name="Ferres I."/>
            <person name="Bierque E."/>
            <person name="Girault D."/>
            <person name="Soupe-Gilbert M.-E."/>
            <person name="Picardeau M."/>
            <person name="Goarant C."/>
        </authorList>
    </citation>
    <scope>NUCLEOTIDE SEQUENCE [LARGE SCALE GENOMIC DNA]</scope>
    <source>
        <strain evidence="6 8">FH1-B-B1</strain>
        <strain evidence="5 7">FH1-B-C1</strain>
    </source>
</reference>